<evidence type="ECO:0000256" key="1">
    <source>
        <dbReference type="SAM" id="MobiDB-lite"/>
    </source>
</evidence>
<dbReference type="InterPro" id="IPR053842">
    <property type="entry name" value="NikA-like"/>
</dbReference>
<proteinExistence type="predicted"/>
<feature type="compositionally biased region" description="Polar residues" evidence="1">
    <location>
        <begin position="13"/>
        <end position="22"/>
    </location>
</feature>
<sequence>MHHQHHAPDTISDDINTRNSGASWRFGHSPAGGASEPDPAPGVAGPVRCQGAPDGKAVTEGGPQPGKVKGRARLRDRKQRPAHSVRLNERELAVIQAAADAVGKTVAGFLAHSALAAARDQTRTAATIATEQEVLSELFAVRRQLGWAGSNVNQIARVLNSGGQVLDVAPVIADIHRAANAVTRAADRVANGQEGEAV</sequence>
<keyword evidence="3" id="KW-1185">Reference proteome</keyword>
<gene>
    <name evidence="2" type="ORF">GCM10009716_47600</name>
</gene>
<accession>A0ABN2PYW5</accession>
<feature type="compositionally biased region" description="Basic residues" evidence="1">
    <location>
        <begin position="68"/>
        <end position="83"/>
    </location>
</feature>
<name>A0ABN2PYW5_9ACTN</name>
<reference evidence="2 3" key="1">
    <citation type="journal article" date="2019" name="Int. J. Syst. Evol. Microbiol.">
        <title>The Global Catalogue of Microorganisms (GCM) 10K type strain sequencing project: providing services to taxonomists for standard genome sequencing and annotation.</title>
        <authorList>
            <consortium name="The Broad Institute Genomics Platform"/>
            <consortium name="The Broad Institute Genome Sequencing Center for Infectious Disease"/>
            <person name="Wu L."/>
            <person name="Ma J."/>
        </authorList>
    </citation>
    <scope>NUCLEOTIDE SEQUENCE [LARGE SCALE GENOMIC DNA]</scope>
    <source>
        <strain evidence="2 3">JCM 13581</strain>
    </source>
</reference>
<dbReference type="Pfam" id="PF21983">
    <property type="entry name" value="NikA-like"/>
    <property type="match status" value="1"/>
</dbReference>
<feature type="region of interest" description="Disordered" evidence="1">
    <location>
        <begin position="1"/>
        <end position="83"/>
    </location>
</feature>
<organism evidence="2 3">
    <name type="scientific">Streptomyces sodiiphilus</name>
    <dbReference type="NCBI Taxonomy" id="226217"/>
    <lineage>
        <taxon>Bacteria</taxon>
        <taxon>Bacillati</taxon>
        <taxon>Actinomycetota</taxon>
        <taxon>Actinomycetes</taxon>
        <taxon>Kitasatosporales</taxon>
        <taxon>Streptomycetaceae</taxon>
        <taxon>Streptomyces</taxon>
    </lineage>
</organism>
<dbReference type="Proteomes" id="UP001501303">
    <property type="component" value="Unassembled WGS sequence"/>
</dbReference>
<dbReference type="EMBL" id="BAAAMJ010000082">
    <property type="protein sequence ID" value="GAA1935039.1"/>
    <property type="molecule type" value="Genomic_DNA"/>
</dbReference>
<evidence type="ECO:0000313" key="3">
    <source>
        <dbReference type="Proteomes" id="UP001501303"/>
    </source>
</evidence>
<comment type="caution">
    <text evidence="2">The sequence shown here is derived from an EMBL/GenBank/DDBJ whole genome shotgun (WGS) entry which is preliminary data.</text>
</comment>
<evidence type="ECO:0000313" key="2">
    <source>
        <dbReference type="EMBL" id="GAA1935039.1"/>
    </source>
</evidence>
<protein>
    <submittedName>
        <fullName evidence="2">MobC family plasmid mobilization relaxosome protein</fullName>
    </submittedName>
</protein>